<evidence type="ECO:0000256" key="1">
    <source>
        <dbReference type="SAM" id="Phobius"/>
    </source>
</evidence>
<reference evidence="2 3" key="1">
    <citation type="journal article" date="2016" name="Nat. Commun.">
        <title>Thousands of microbial genomes shed light on interconnected biogeochemical processes in an aquifer system.</title>
        <authorList>
            <person name="Anantharaman K."/>
            <person name="Brown C.T."/>
            <person name="Hug L.A."/>
            <person name="Sharon I."/>
            <person name="Castelle C.J."/>
            <person name="Probst A.J."/>
            <person name="Thomas B.C."/>
            <person name="Singh A."/>
            <person name="Wilkins M.J."/>
            <person name="Karaoz U."/>
            <person name="Brodie E.L."/>
            <person name="Williams K.H."/>
            <person name="Hubbard S.S."/>
            <person name="Banfield J.F."/>
        </authorList>
    </citation>
    <scope>NUCLEOTIDE SEQUENCE [LARGE SCALE GENOMIC DNA]</scope>
</reference>
<evidence type="ECO:0000313" key="2">
    <source>
        <dbReference type="EMBL" id="OGG03724.1"/>
    </source>
</evidence>
<protein>
    <submittedName>
        <fullName evidence="2">Uncharacterized protein</fullName>
    </submittedName>
</protein>
<dbReference type="AlphaFoldDB" id="A0A1F5YUF3"/>
<organism evidence="2 3">
    <name type="scientific">Candidatus Gottesmanbacteria bacterium RBG_16_37_8</name>
    <dbReference type="NCBI Taxonomy" id="1798371"/>
    <lineage>
        <taxon>Bacteria</taxon>
        <taxon>Candidatus Gottesmaniibacteriota</taxon>
    </lineage>
</organism>
<sequence length="327" mass="37550">MIKIIYQIITFNYLYITIFAMCFFLPTTKVLAQTPIQSGSKVTIEAQLPFRSYVRLYGYTSPRTIVYADAVRTEGLTVSDSNGFFVIDNLSLSNEAREICLLARDQEERTSSPLCLPVPQTVIKKNIGPIIMPPTLSLSHNIFYVGQRIYAEGKSLPNQQISIALFEERSGFIKRNLSKVFTVGTVHAFAIPQLEVKTDSHGNFNFSLPSAKSIGFRVFAKGQFQNNPIPNSRTIYFFVNPKSYLLLKMLIPLLLWTMLFTLLSVTGLIYDRKTGNIRQFIKEIQPELKILLSDLNEKKWRPAAAMIRLKQKRLWYNLREYLRLNQK</sequence>
<feature type="transmembrane region" description="Helical" evidence="1">
    <location>
        <begin position="12"/>
        <end position="32"/>
    </location>
</feature>
<dbReference type="EMBL" id="MFJA01000013">
    <property type="protein sequence ID" value="OGG03724.1"/>
    <property type="molecule type" value="Genomic_DNA"/>
</dbReference>
<feature type="transmembrane region" description="Helical" evidence="1">
    <location>
        <begin position="249"/>
        <end position="270"/>
    </location>
</feature>
<dbReference type="Proteomes" id="UP000176665">
    <property type="component" value="Unassembled WGS sequence"/>
</dbReference>
<proteinExistence type="predicted"/>
<accession>A0A1F5YUF3</accession>
<dbReference type="STRING" id="1798371.A2W14_05025"/>
<name>A0A1F5YUF3_9BACT</name>
<keyword evidence="1" id="KW-0812">Transmembrane</keyword>
<comment type="caution">
    <text evidence="2">The sequence shown here is derived from an EMBL/GenBank/DDBJ whole genome shotgun (WGS) entry which is preliminary data.</text>
</comment>
<evidence type="ECO:0000313" key="3">
    <source>
        <dbReference type="Proteomes" id="UP000176665"/>
    </source>
</evidence>
<gene>
    <name evidence="2" type="ORF">A2W14_05025</name>
</gene>
<keyword evidence="1" id="KW-0472">Membrane</keyword>
<keyword evidence="1" id="KW-1133">Transmembrane helix</keyword>